<dbReference type="PANTHER" id="PTHR43143:SF1">
    <property type="entry name" value="SERINE_THREONINE-PROTEIN PHOSPHATASE CPPED1"/>
    <property type="match status" value="1"/>
</dbReference>
<dbReference type="Gene3D" id="2.60.40.10">
    <property type="entry name" value="Immunoglobulins"/>
    <property type="match status" value="1"/>
</dbReference>
<dbReference type="EMBL" id="CM001440">
    <property type="protein sequence ID" value="EHR61580.1"/>
    <property type="molecule type" value="Genomic_DNA"/>
</dbReference>
<evidence type="ECO:0000259" key="3">
    <source>
        <dbReference type="Pfam" id="PF16370"/>
    </source>
</evidence>
<dbReference type="OrthoDB" id="9804511at2"/>
<dbReference type="SUPFAM" id="SSF56300">
    <property type="entry name" value="Metallo-dependent phosphatases"/>
    <property type="match status" value="1"/>
</dbReference>
<dbReference type="InterPro" id="IPR013783">
    <property type="entry name" value="Ig-like_fold"/>
</dbReference>
<name>H5XGN7_9PSEU</name>
<dbReference type="InterPro" id="IPR051918">
    <property type="entry name" value="STPP_CPPED1"/>
</dbReference>
<accession>H5XGN7</accession>
<evidence type="ECO:0008006" key="7">
    <source>
        <dbReference type="Google" id="ProtNLM"/>
    </source>
</evidence>
<dbReference type="Pfam" id="PF16371">
    <property type="entry name" value="MetallophosN"/>
    <property type="match status" value="1"/>
</dbReference>
<feature type="domain" description="Calcineurin-like phosphoesterase" evidence="2">
    <location>
        <begin position="218"/>
        <end position="389"/>
    </location>
</feature>
<dbReference type="GO" id="GO:0016787">
    <property type="term" value="F:hydrolase activity"/>
    <property type="evidence" value="ECO:0007669"/>
    <property type="project" value="InterPro"/>
</dbReference>
<dbReference type="InterPro" id="IPR004843">
    <property type="entry name" value="Calcineurin-like_PHP"/>
</dbReference>
<dbReference type="Pfam" id="PF00149">
    <property type="entry name" value="Metallophos"/>
    <property type="match status" value="1"/>
</dbReference>
<dbReference type="HOGENOM" id="CLU_016483_1_0_11"/>
<dbReference type="Proteomes" id="UP000002791">
    <property type="component" value="Chromosome"/>
</dbReference>
<evidence type="ECO:0000313" key="6">
    <source>
        <dbReference type="Proteomes" id="UP000002791"/>
    </source>
</evidence>
<dbReference type="Pfam" id="PF16370">
    <property type="entry name" value="MetallophosC"/>
    <property type="match status" value="1"/>
</dbReference>
<dbReference type="Gene3D" id="3.60.21.10">
    <property type="match status" value="1"/>
</dbReference>
<evidence type="ECO:0000313" key="5">
    <source>
        <dbReference type="EMBL" id="EHR61580.1"/>
    </source>
</evidence>
<dbReference type="STRING" id="882082.SaccyDRAFT_2734"/>
<gene>
    <name evidence="5" type="ORF">SaccyDRAFT_2734</name>
</gene>
<dbReference type="InterPro" id="IPR032288">
    <property type="entry name" value="Metallophos_C"/>
</dbReference>
<dbReference type="InterPro" id="IPR029052">
    <property type="entry name" value="Metallo-depent_PP-like"/>
</dbReference>
<evidence type="ECO:0000259" key="2">
    <source>
        <dbReference type="Pfam" id="PF00149"/>
    </source>
</evidence>
<protein>
    <recommendedName>
        <fullName evidence="7">Phosphohydrolase</fullName>
    </recommendedName>
</protein>
<dbReference type="GO" id="GO:0005975">
    <property type="term" value="P:carbohydrate metabolic process"/>
    <property type="evidence" value="ECO:0007669"/>
    <property type="project" value="UniProtKB-ARBA"/>
</dbReference>
<keyword evidence="6" id="KW-1185">Reference proteome</keyword>
<sequence>MRPSVREPRKVRAGVTALAALAVVGSGTVIATAPDAVADPVSTWNDSAYRGQVEVVRAQDGTERSVLRGKVFVDRDRDSVSDANERGLRGVLVSNGRDVVTTDSRGRYELPVYDNMTVFITQPSGYQVPVDEHNVAQFHYNHLPEGSPDLRYGGIAPTGPVPAAVNFPVVRSRVTQDRKQHCVIGGDLQTYDKTEVSYARKGAINDLAQRSDYQGCGTLFIGDVVGDDLSLYPDVKNLTSVLNGPARFLPGNHDLDFDAETAEHSFDTFRAQLAPAYYSYDVGDVHVVALNTVRYPCTPDVDNADGLRPNCDDPENKPAYNGRLDERQLAWLEQDLARVPKNKLVVIASHIGLLNYADEGSPVHQVDQVREVYRLLEGRKAVAVSGHSHSIENMRTGDLAKGWRDLFGLEGLPFPHITAGAISGDWYSGQLTEDGYPVAVGRDGGRPGVLTLDIKGNSFTERYTVTGQSDQVQTQLGLNTPTYRDWYVARQEWNRTRDGAAPELVEPTVVSRADLKGTTWLTTNFWMGSTGSTVEVSLDGGPARKAVRTQRMRGEDQFVGPEWSDPHAVAQQLVHGGSLADRSMHLWRFELPADLAVGAHEAKVTATDVHGRTFTDVLAFEVVEQR</sequence>
<feature type="domain" description="Calcineurin-like phosphoesterase C-terminal" evidence="3">
    <location>
        <begin position="419"/>
        <end position="614"/>
    </location>
</feature>
<organism evidence="5 6">
    <name type="scientific">Saccharomonospora cyanea NA-134</name>
    <dbReference type="NCBI Taxonomy" id="882082"/>
    <lineage>
        <taxon>Bacteria</taxon>
        <taxon>Bacillati</taxon>
        <taxon>Actinomycetota</taxon>
        <taxon>Actinomycetes</taxon>
        <taxon>Pseudonocardiales</taxon>
        <taxon>Pseudonocardiaceae</taxon>
        <taxon>Saccharomonospora</taxon>
    </lineage>
</organism>
<proteinExistence type="predicted"/>
<feature type="domain" description="Calcineurin-like phosphoesterase N-terminal" evidence="4">
    <location>
        <begin position="83"/>
        <end position="142"/>
    </location>
</feature>
<evidence type="ECO:0000256" key="1">
    <source>
        <dbReference type="SAM" id="SignalP"/>
    </source>
</evidence>
<dbReference type="eggNOG" id="COG1409">
    <property type="taxonomic scope" value="Bacteria"/>
</dbReference>
<feature type="chain" id="PRO_5039264268" description="Phosphohydrolase" evidence="1">
    <location>
        <begin position="32"/>
        <end position="626"/>
    </location>
</feature>
<evidence type="ECO:0000259" key="4">
    <source>
        <dbReference type="Pfam" id="PF16371"/>
    </source>
</evidence>
<dbReference type="PANTHER" id="PTHR43143">
    <property type="entry name" value="METALLOPHOSPHOESTERASE, CALCINEURIN SUPERFAMILY"/>
    <property type="match status" value="1"/>
</dbReference>
<feature type="signal peptide" evidence="1">
    <location>
        <begin position="1"/>
        <end position="31"/>
    </location>
</feature>
<dbReference type="InterPro" id="IPR032285">
    <property type="entry name" value="Metallophos_N"/>
</dbReference>
<keyword evidence="1" id="KW-0732">Signal</keyword>
<reference evidence="5 6" key="1">
    <citation type="submission" date="2011-11" db="EMBL/GenBank/DDBJ databases">
        <title>The Noncontiguous Finished sequence of Saccharomonospora cyanea NA-134.</title>
        <authorList>
            <consortium name="US DOE Joint Genome Institute"/>
            <person name="Lucas S."/>
            <person name="Han J."/>
            <person name="Lapidus A."/>
            <person name="Cheng J.-F."/>
            <person name="Goodwin L."/>
            <person name="Pitluck S."/>
            <person name="Peters L."/>
            <person name="Ovchinnikova G."/>
            <person name="Lu M."/>
            <person name="Detter J.C."/>
            <person name="Han C."/>
            <person name="Tapia R."/>
            <person name="Land M."/>
            <person name="Hauser L."/>
            <person name="Kyrpides N."/>
            <person name="Ivanova N."/>
            <person name="Pagani I."/>
            <person name="Brambilla E.-M."/>
            <person name="Klenk H.-P."/>
            <person name="Woyke T."/>
        </authorList>
    </citation>
    <scope>NUCLEOTIDE SEQUENCE [LARGE SCALE GENOMIC DNA]</scope>
    <source>
        <strain evidence="5 6">NA-134</strain>
    </source>
</reference>
<dbReference type="AlphaFoldDB" id="H5XGN7"/>